<accession>A0A0U3EMC4</accession>
<dbReference type="KEGG" id="mmil:sm9_1977"/>
<dbReference type="AlphaFoldDB" id="A0A0U3EMC4"/>
<evidence type="ECO:0000313" key="2">
    <source>
        <dbReference type="Proteomes" id="UP000067738"/>
    </source>
</evidence>
<dbReference type="PATRIC" id="fig|230361.4.peg.2043"/>
<sequence>MDLILNIDSIEHTSYKNKAKLLQKQWEIKKYTDQLFIYTKRINIHSIHKQNEKAF</sequence>
<organism evidence="1 2">
    <name type="scientific">Methanobrevibacter millerae</name>
    <dbReference type="NCBI Taxonomy" id="230361"/>
    <lineage>
        <taxon>Archaea</taxon>
        <taxon>Methanobacteriati</taxon>
        <taxon>Methanobacteriota</taxon>
        <taxon>Methanomada group</taxon>
        <taxon>Methanobacteria</taxon>
        <taxon>Methanobacteriales</taxon>
        <taxon>Methanobacteriaceae</taxon>
        <taxon>Methanobrevibacter</taxon>
    </lineage>
</organism>
<name>A0A0U3EMC4_9EURY</name>
<protein>
    <submittedName>
        <fullName evidence="1">Uncharacterized protein</fullName>
    </submittedName>
</protein>
<dbReference type="EMBL" id="CP011266">
    <property type="protein sequence ID" value="ALT69741.1"/>
    <property type="molecule type" value="Genomic_DNA"/>
</dbReference>
<proteinExistence type="predicted"/>
<reference evidence="1 2" key="1">
    <citation type="submission" date="2015-04" db="EMBL/GenBank/DDBJ databases">
        <title>The complete genome sequence of the rumen methanogen Methanobrevibacter millerae SM9.</title>
        <authorList>
            <person name="Leahy S.C."/>
            <person name="Kelly W.J."/>
            <person name="Pacheco D.M."/>
            <person name="Li D."/>
            <person name="Altermann E."/>
            <person name="Attwood G.T."/>
        </authorList>
    </citation>
    <scope>NUCLEOTIDE SEQUENCE [LARGE SCALE GENOMIC DNA]</scope>
    <source>
        <strain evidence="1 2">SM9</strain>
    </source>
</reference>
<gene>
    <name evidence="1" type="ORF">sm9_1977</name>
</gene>
<keyword evidence="2" id="KW-1185">Reference proteome</keyword>
<dbReference type="Proteomes" id="UP000067738">
    <property type="component" value="Chromosome"/>
</dbReference>
<evidence type="ECO:0000313" key="1">
    <source>
        <dbReference type="EMBL" id="ALT69741.1"/>
    </source>
</evidence>